<keyword evidence="2" id="KW-1133">Transmembrane helix</keyword>
<evidence type="ECO:0000256" key="2">
    <source>
        <dbReference type="SAM" id="Phobius"/>
    </source>
</evidence>
<keyword evidence="1 2" id="KW-0812">Transmembrane</keyword>
<keyword evidence="4" id="KW-1185">Reference proteome</keyword>
<reference evidence="4" key="1">
    <citation type="submission" date="2016-11" db="EMBL/GenBank/DDBJ databases">
        <authorList>
            <person name="Varghese N."/>
            <person name="Submissions S."/>
        </authorList>
    </citation>
    <scope>NUCLEOTIDE SEQUENCE [LARGE SCALE GENOMIC DNA]</scope>
    <source>
        <strain evidence="4">DSM 17963</strain>
    </source>
</reference>
<evidence type="ECO:0000256" key="1">
    <source>
        <dbReference type="PROSITE-ProRule" id="PRU01360"/>
    </source>
</evidence>
<dbReference type="STRING" id="370979.SAMN05443663_10746"/>
<proteinExistence type="inferred from homology"/>
<dbReference type="InterPro" id="IPR039426">
    <property type="entry name" value="TonB-dep_rcpt-like"/>
</dbReference>
<keyword evidence="1" id="KW-0813">Transport</keyword>
<dbReference type="SUPFAM" id="SSF56935">
    <property type="entry name" value="Porins"/>
    <property type="match status" value="1"/>
</dbReference>
<sequence>MDNQDKIFNRFKEAADNAETKDFPGMEKVWSRLEDKLDRKEDKKTISLWKKIAVAASLLLVISLGYQFLKTNKKAIIETPKVVVTESEKETIKNSDLEKSKALVSSDSELVSKEEAAKILEKQIQQQQKVAIHEVPAPVIVEEAIISSDNSMPALDAAPAPAAAEPEYYEEDTEVSKAKDKVDIVSGYSRKIERETFKSNSAELQAPKAKKSAPLVILNGNAVAHSDDAKRDKMMQKELPNLSPENVESLVILDEPLYIIDGIYYSENDLFGSNPTSPYAPLNEQEIKTITILQDLEATAKYGERGKKGVVIITTKTGKPAQKK</sequence>
<evidence type="ECO:0000313" key="3">
    <source>
        <dbReference type="EMBL" id="SHH34954.1"/>
    </source>
</evidence>
<keyword evidence="3" id="KW-0675">Receptor</keyword>
<accession>A0A1M5S8Z2</accession>
<dbReference type="AlphaFoldDB" id="A0A1M5S8Z2"/>
<keyword evidence="1" id="KW-1134">Transmembrane beta strand</keyword>
<gene>
    <name evidence="3" type="ORF">SAMN05443663_10746</name>
</gene>
<keyword evidence="1" id="KW-0998">Cell outer membrane</keyword>
<protein>
    <submittedName>
        <fullName evidence="3">TonB-dependent outer membrane receptor, SusC/RagA subfamily, signature region</fullName>
    </submittedName>
</protein>
<name>A0A1M5S8Z2_9FLAO</name>
<dbReference type="OrthoDB" id="1352714at2"/>
<comment type="subcellular location">
    <subcellularLocation>
        <location evidence="1">Cell outer membrane</location>
        <topology evidence="1">Multi-pass membrane protein</topology>
    </subcellularLocation>
</comment>
<dbReference type="GO" id="GO:0009279">
    <property type="term" value="C:cell outer membrane"/>
    <property type="evidence" value="ECO:0007669"/>
    <property type="project" value="UniProtKB-SubCell"/>
</dbReference>
<dbReference type="Proteomes" id="UP000184071">
    <property type="component" value="Unassembled WGS sequence"/>
</dbReference>
<feature type="transmembrane region" description="Helical" evidence="2">
    <location>
        <begin position="48"/>
        <end position="69"/>
    </location>
</feature>
<dbReference type="Gene3D" id="2.170.130.10">
    <property type="entry name" value="TonB-dependent receptor, plug domain"/>
    <property type="match status" value="1"/>
</dbReference>
<dbReference type="InterPro" id="IPR037066">
    <property type="entry name" value="Plug_dom_sf"/>
</dbReference>
<evidence type="ECO:0000313" key="4">
    <source>
        <dbReference type="Proteomes" id="UP000184071"/>
    </source>
</evidence>
<dbReference type="PROSITE" id="PS52016">
    <property type="entry name" value="TONB_DEPENDENT_REC_3"/>
    <property type="match status" value="1"/>
</dbReference>
<organism evidence="3 4">
    <name type="scientific">Flavobacterium defluvii</name>
    <dbReference type="NCBI Taxonomy" id="370979"/>
    <lineage>
        <taxon>Bacteria</taxon>
        <taxon>Pseudomonadati</taxon>
        <taxon>Bacteroidota</taxon>
        <taxon>Flavobacteriia</taxon>
        <taxon>Flavobacteriales</taxon>
        <taxon>Flavobacteriaceae</taxon>
        <taxon>Flavobacterium</taxon>
    </lineage>
</organism>
<dbReference type="RefSeq" id="WP_073417032.1">
    <property type="nucleotide sequence ID" value="NZ_FQWC01000007.1"/>
</dbReference>
<comment type="similarity">
    <text evidence="1">Belongs to the TonB-dependent receptor family.</text>
</comment>
<dbReference type="EMBL" id="FQWC01000007">
    <property type="protein sequence ID" value="SHH34954.1"/>
    <property type="molecule type" value="Genomic_DNA"/>
</dbReference>
<keyword evidence="1 2" id="KW-0472">Membrane</keyword>